<keyword evidence="4" id="KW-1278">Translocase</keyword>
<dbReference type="Pfam" id="PF00005">
    <property type="entry name" value="ABC_tran"/>
    <property type="match status" value="1"/>
</dbReference>
<dbReference type="InterPro" id="IPR017871">
    <property type="entry name" value="ABC_transporter-like_CS"/>
</dbReference>
<dbReference type="PANTHER" id="PTHR42794:SF1">
    <property type="entry name" value="HEMIN IMPORT ATP-BINDING PROTEIN HMUV"/>
    <property type="match status" value="1"/>
</dbReference>
<protein>
    <recommendedName>
        <fullName evidence="9">Cobalamin import ATP-binding protein BtuD</fullName>
        <ecNumber evidence="8">7.6.2.8</ecNumber>
    </recommendedName>
    <alternativeName>
        <fullName evidence="10">Vitamin B12-transporting ATPase</fullName>
    </alternativeName>
</protein>
<evidence type="ECO:0000256" key="9">
    <source>
        <dbReference type="ARBA" id="ARBA00073649"/>
    </source>
</evidence>
<keyword evidence="1" id="KW-0813">Transport</keyword>
<evidence type="ECO:0000313" key="13">
    <source>
        <dbReference type="EMBL" id="ELZ10407.1"/>
    </source>
</evidence>
<feature type="region of interest" description="Disordered" evidence="11">
    <location>
        <begin position="487"/>
        <end position="541"/>
    </location>
</feature>
<dbReference type="GO" id="GO:0005524">
    <property type="term" value="F:ATP binding"/>
    <property type="evidence" value="ECO:0007669"/>
    <property type="project" value="UniProtKB-KW"/>
</dbReference>
<dbReference type="EMBL" id="AOIP01000007">
    <property type="protein sequence ID" value="ELZ10407.1"/>
    <property type="molecule type" value="Genomic_DNA"/>
</dbReference>
<organism evidence="13 14">
    <name type="scientific">Natrialba aegyptia DSM 13077</name>
    <dbReference type="NCBI Taxonomy" id="1227491"/>
    <lineage>
        <taxon>Archaea</taxon>
        <taxon>Methanobacteriati</taxon>
        <taxon>Methanobacteriota</taxon>
        <taxon>Stenosarchaea group</taxon>
        <taxon>Halobacteria</taxon>
        <taxon>Halobacteriales</taxon>
        <taxon>Natrialbaceae</taxon>
        <taxon>Natrialba</taxon>
    </lineage>
</organism>
<name>M0BIW5_9EURY</name>
<feature type="region of interest" description="Disordered" evidence="11">
    <location>
        <begin position="312"/>
        <end position="331"/>
    </location>
</feature>
<dbReference type="SUPFAM" id="SSF52540">
    <property type="entry name" value="P-loop containing nucleoside triphosphate hydrolases"/>
    <property type="match status" value="1"/>
</dbReference>
<sequence length="541" mass="55405">MTESPTPSDADAGERARENAVESATGTETESATAAETETATTALEPASIAVDGLSLSFGEVPVLENVSLSVEPGEFVGVVGPNGAGKTTLLRAISGALEPDAGTVAVDEVDVHGVSSRASSRLVAVVPQDTALSFAFPVRDVVEMGRHPHRSRFSSPTPADRAAVERALERTRTAKLADRPIDEISGGQRQRVVLARAIAQETPALLLDEPTASLDVNHQVETLELVRELVDSGRTAVAAIHDLDLAARYCDRLALLADGAVHDVGTPSSVLTTDALAEAFDATATVTTNPITGTETVTALPDATVRDSIATDVEDGSHDNEDTDNPRSTPARVHLIGTGTAAASVLSRLAAAELDLSVGPVTPGDAAEEAARRLTGESSSAGVETIRVDPFAPLSADARDELAARIAAADATVLADPALGGETGRVLELVASVERPVVVDTQRFADRSGASTGGEGTTSEAGAGKVARTRYEACRKRGIEVPPESVLEGVATALSESGRTERPSDAGLPAGGTISDDKGAPANADSAADGPTPPHESSDD</sequence>
<comment type="subunit">
    <text evidence="7">The complex is composed of two ATP-binding proteins (BtuD), two transmembrane proteins (BtuC) and a solute-binding protein (BtuF).</text>
</comment>
<evidence type="ECO:0000256" key="8">
    <source>
        <dbReference type="ARBA" id="ARBA00066387"/>
    </source>
</evidence>
<dbReference type="RefSeq" id="WP_006663695.1">
    <property type="nucleotide sequence ID" value="NZ_AOIP01000007.1"/>
</dbReference>
<evidence type="ECO:0000256" key="3">
    <source>
        <dbReference type="ARBA" id="ARBA00022840"/>
    </source>
</evidence>
<comment type="catalytic activity">
    <reaction evidence="5">
        <text>an R-cob(III)alamin(out) + ATP + H2O = an R-cob(III)alamin(in) + ADP + phosphate + H(+)</text>
        <dbReference type="Rhea" id="RHEA:17873"/>
        <dbReference type="ChEBI" id="CHEBI:15377"/>
        <dbReference type="ChEBI" id="CHEBI:15378"/>
        <dbReference type="ChEBI" id="CHEBI:30616"/>
        <dbReference type="ChEBI" id="CHEBI:43474"/>
        <dbReference type="ChEBI" id="CHEBI:140785"/>
        <dbReference type="ChEBI" id="CHEBI:456216"/>
        <dbReference type="EC" id="7.6.2.8"/>
    </reaction>
</comment>
<dbReference type="AlphaFoldDB" id="M0BIW5"/>
<evidence type="ECO:0000256" key="11">
    <source>
        <dbReference type="SAM" id="MobiDB-lite"/>
    </source>
</evidence>
<comment type="caution">
    <text evidence="13">The sequence shown here is derived from an EMBL/GenBank/DDBJ whole genome shotgun (WGS) entry which is preliminary data.</text>
</comment>
<reference evidence="13 14" key="1">
    <citation type="journal article" date="2014" name="PLoS Genet.">
        <title>Phylogenetically driven sequencing of extremely halophilic archaea reveals strategies for static and dynamic osmo-response.</title>
        <authorList>
            <person name="Becker E.A."/>
            <person name="Seitzer P.M."/>
            <person name="Tritt A."/>
            <person name="Larsen D."/>
            <person name="Krusor M."/>
            <person name="Yao A.I."/>
            <person name="Wu D."/>
            <person name="Madern D."/>
            <person name="Eisen J.A."/>
            <person name="Darling A.E."/>
            <person name="Facciotti M.T."/>
        </authorList>
    </citation>
    <scope>NUCLEOTIDE SEQUENCE [LARGE SCALE GENOMIC DNA]</scope>
    <source>
        <strain evidence="13 14">DSM 13077</strain>
    </source>
</reference>
<keyword evidence="2" id="KW-0547">Nucleotide-binding</keyword>
<evidence type="ECO:0000256" key="4">
    <source>
        <dbReference type="ARBA" id="ARBA00022967"/>
    </source>
</evidence>
<keyword evidence="3" id="KW-0067">ATP-binding</keyword>
<feature type="compositionally biased region" description="Low complexity" evidence="11">
    <location>
        <begin position="21"/>
        <end position="43"/>
    </location>
</feature>
<dbReference type="SMART" id="SM00382">
    <property type="entry name" value="AAA"/>
    <property type="match status" value="1"/>
</dbReference>
<comment type="function">
    <text evidence="6">Required for corrinoid utilization. Probably part of the ABC transporter complex BtuCDF involved in cobalamin (vitamin B12) import. Probably responsible for energy coupling to the transport system.</text>
</comment>
<gene>
    <name evidence="13" type="ORF">C480_00650</name>
</gene>
<evidence type="ECO:0000256" key="1">
    <source>
        <dbReference type="ARBA" id="ARBA00022448"/>
    </source>
</evidence>
<dbReference type="InterPro" id="IPR003439">
    <property type="entry name" value="ABC_transporter-like_ATP-bd"/>
</dbReference>
<dbReference type="InterPro" id="IPR027417">
    <property type="entry name" value="P-loop_NTPase"/>
</dbReference>
<evidence type="ECO:0000256" key="10">
    <source>
        <dbReference type="ARBA" id="ARBA00077139"/>
    </source>
</evidence>
<dbReference type="CDD" id="cd03235">
    <property type="entry name" value="ABC_Metallic_Cations"/>
    <property type="match status" value="1"/>
</dbReference>
<dbReference type="Gene3D" id="3.40.50.300">
    <property type="entry name" value="P-loop containing nucleotide triphosphate hydrolases"/>
    <property type="match status" value="1"/>
</dbReference>
<dbReference type="EC" id="7.6.2.8" evidence="8"/>
<evidence type="ECO:0000259" key="12">
    <source>
        <dbReference type="PROSITE" id="PS50893"/>
    </source>
</evidence>
<dbReference type="PROSITE" id="PS00211">
    <property type="entry name" value="ABC_TRANSPORTER_1"/>
    <property type="match status" value="1"/>
</dbReference>
<keyword evidence="14" id="KW-1185">Reference proteome</keyword>
<evidence type="ECO:0000313" key="14">
    <source>
        <dbReference type="Proteomes" id="UP000011591"/>
    </source>
</evidence>
<dbReference type="GO" id="GO:0016887">
    <property type="term" value="F:ATP hydrolysis activity"/>
    <property type="evidence" value="ECO:0007669"/>
    <property type="project" value="InterPro"/>
</dbReference>
<evidence type="ECO:0000256" key="5">
    <source>
        <dbReference type="ARBA" id="ARBA00050590"/>
    </source>
</evidence>
<dbReference type="GO" id="GO:0015420">
    <property type="term" value="F:ABC-type vitamin B12 transporter activity"/>
    <property type="evidence" value="ECO:0007669"/>
    <property type="project" value="UniProtKB-EC"/>
</dbReference>
<feature type="region of interest" description="Disordered" evidence="11">
    <location>
        <begin position="1"/>
        <end position="43"/>
    </location>
</feature>
<dbReference type="PANTHER" id="PTHR42794">
    <property type="entry name" value="HEMIN IMPORT ATP-BINDING PROTEIN HMUV"/>
    <property type="match status" value="1"/>
</dbReference>
<evidence type="ECO:0000256" key="2">
    <source>
        <dbReference type="ARBA" id="ARBA00022741"/>
    </source>
</evidence>
<dbReference type="InterPro" id="IPR003593">
    <property type="entry name" value="AAA+_ATPase"/>
</dbReference>
<dbReference type="OrthoDB" id="24644at2157"/>
<dbReference type="PATRIC" id="fig|1227491.4.peg.132"/>
<dbReference type="FunFam" id="3.40.50.300:FF:000134">
    <property type="entry name" value="Iron-enterobactin ABC transporter ATP-binding protein"/>
    <property type="match status" value="1"/>
</dbReference>
<dbReference type="Proteomes" id="UP000011591">
    <property type="component" value="Unassembled WGS sequence"/>
</dbReference>
<accession>M0BIW5</accession>
<evidence type="ECO:0000256" key="6">
    <source>
        <dbReference type="ARBA" id="ARBA00058960"/>
    </source>
</evidence>
<evidence type="ECO:0000256" key="7">
    <source>
        <dbReference type="ARBA" id="ARBA00064420"/>
    </source>
</evidence>
<dbReference type="PROSITE" id="PS50893">
    <property type="entry name" value="ABC_TRANSPORTER_2"/>
    <property type="match status" value="1"/>
</dbReference>
<feature type="region of interest" description="Disordered" evidence="11">
    <location>
        <begin position="445"/>
        <end position="468"/>
    </location>
</feature>
<feature type="domain" description="ABC transporter" evidence="12">
    <location>
        <begin position="49"/>
        <end position="284"/>
    </location>
</feature>
<proteinExistence type="predicted"/>